<dbReference type="InterPro" id="IPR016097">
    <property type="entry name" value="DUF695"/>
</dbReference>
<accession>A0A9W6UG66</accession>
<dbReference type="EMBL" id="BSQG01000001">
    <property type="protein sequence ID" value="GLU46666.1"/>
    <property type="molecule type" value="Genomic_DNA"/>
</dbReference>
<name>A0A9W6UG66_9ACTN</name>
<dbReference type="RefSeq" id="WP_285757498.1">
    <property type="nucleotide sequence ID" value="NZ_BSQG01000001.1"/>
</dbReference>
<dbReference type="AlphaFoldDB" id="A0A9W6UG66"/>
<evidence type="ECO:0000313" key="2">
    <source>
        <dbReference type="EMBL" id="GLU46666.1"/>
    </source>
</evidence>
<organism evidence="2 3">
    <name type="scientific">Nocardiopsis ansamitocini</name>
    <dbReference type="NCBI Taxonomy" id="1670832"/>
    <lineage>
        <taxon>Bacteria</taxon>
        <taxon>Bacillati</taxon>
        <taxon>Actinomycetota</taxon>
        <taxon>Actinomycetes</taxon>
        <taxon>Streptosporangiales</taxon>
        <taxon>Nocardiopsidaceae</taxon>
        <taxon>Nocardiopsis</taxon>
    </lineage>
</organism>
<evidence type="ECO:0000259" key="1">
    <source>
        <dbReference type="Pfam" id="PF05117"/>
    </source>
</evidence>
<comment type="caution">
    <text evidence="2">The sequence shown here is derived from an EMBL/GenBank/DDBJ whole genome shotgun (WGS) entry which is preliminary data.</text>
</comment>
<dbReference type="Pfam" id="PF05117">
    <property type="entry name" value="DUF695"/>
    <property type="match status" value="1"/>
</dbReference>
<sequence length="384" mass="41968">MALFRRRRSADSLSAVAIDDFWSSWADVREALAASIDARTAVPAEEAQRLDERVQRIHQGLGWEVSPAPAPDPADLAVSFDDPAALFASLESPSDASAPTPAYALTLRAGEDDDARVLAERWYRAAPEDAAWAFFPSVPADHGRLTKSTVVSDHELDLSHTSVSLRVDHASGRIEVGVYHPDFMFLPEEVQLEVAEQVTMLALGEDHVVRWISTVRPLVEKPLDPLPPTSMPSVVEQLSGIGSSGGWVTLQGRVPLRGPVQIAVRHPLHRRDYPAFSLYVQVVVGYADTDDDKLPAQSSAAALDAFALGLRGLLGNNGALLAHQTIGGQRIFHFYLDPESGVLPELQKAVAEWPEGKTQLQSALEPEWDTINQILKPIRRQLGR</sequence>
<proteinExistence type="predicted"/>
<protein>
    <recommendedName>
        <fullName evidence="1">DUF695 domain-containing protein</fullName>
    </recommendedName>
</protein>
<evidence type="ECO:0000313" key="3">
    <source>
        <dbReference type="Proteomes" id="UP001165092"/>
    </source>
</evidence>
<reference evidence="2" key="1">
    <citation type="submission" date="2023-02" db="EMBL/GenBank/DDBJ databases">
        <title>Nocardiopsis ansamitocini NBRC 112285.</title>
        <authorList>
            <person name="Ichikawa N."/>
            <person name="Sato H."/>
            <person name="Tonouchi N."/>
        </authorList>
    </citation>
    <scope>NUCLEOTIDE SEQUENCE</scope>
    <source>
        <strain evidence="2">NBRC 112285</strain>
    </source>
</reference>
<keyword evidence="3" id="KW-1185">Reference proteome</keyword>
<dbReference type="Proteomes" id="UP001165092">
    <property type="component" value="Unassembled WGS sequence"/>
</dbReference>
<feature type="domain" description="DUF695" evidence="1">
    <location>
        <begin position="272"/>
        <end position="372"/>
    </location>
</feature>
<gene>
    <name evidence="2" type="ORF">Nans01_10170</name>
</gene>